<keyword evidence="2 6" id="KW-0812">Transmembrane</keyword>
<dbReference type="Pfam" id="PF01741">
    <property type="entry name" value="MscL"/>
    <property type="match status" value="1"/>
</dbReference>
<dbReference type="PANTHER" id="PTHR30266">
    <property type="entry name" value="MECHANOSENSITIVE CHANNEL MSCL"/>
    <property type="match status" value="1"/>
</dbReference>
<reference evidence="8" key="2">
    <citation type="submission" date="2010-04" db="EMBL/GenBank/DDBJ databases">
        <authorList>
            <person name="Buell R."/>
            <person name="Hamilton J."/>
            <person name="Hostetler J."/>
        </authorList>
    </citation>
    <scope>NUCLEOTIDE SEQUENCE [LARGE SCALE GENOMIC DNA]</scope>
    <source>
        <strain evidence="8">DAOM:BR144</strain>
    </source>
</reference>
<sequence>MATSNAAIPNLQGSPRAPSSASAVDSGVVVSSHALPRPRSSAEQASLLHKAVHRLQYYAPPIESVRTVLDDFQDFIQQGNMIDLAVGLILGKAFTDILNSFVVDILTPIISLFSERSIVNYFFVARCPVSLPYCTSSTWETWKQARDAGAVTINYGLFLENIVNFIINAIFLYVAIKKFVEVVFKRNVSVKKQCPFCKEFIKGAATVCKECGSQLTRPQQ</sequence>
<feature type="region of interest" description="Disordered" evidence="5">
    <location>
        <begin position="1"/>
        <end position="22"/>
    </location>
</feature>
<evidence type="ECO:0000256" key="1">
    <source>
        <dbReference type="ARBA" id="ARBA00004141"/>
    </source>
</evidence>
<dbReference type="InterPro" id="IPR036019">
    <property type="entry name" value="MscL_channel"/>
</dbReference>
<organism evidence="7 8">
    <name type="scientific">Globisporangium ultimum (strain ATCC 200006 / CBS 805.95 / DAOM BR144)</name>
    <name type="common">Pythium ultimum</name>
    <dbReference type="NCBI Taxonomy" id="431595"/>
    <lineage>
        <taxon>Eukaryota</taxon>
        <taxon>Sar</taxon>
        <taxon>Stramenopiles</taxon>
        <taxon>Oomycota</taxon>
        <taxon>Peronosporomycetes</taxon>
        <taxon>Pythiales</taxon>
        <taxon>Pythiaceae</taxon>
        <taxon>Globisporangium</taxon>
    </lineage>
</organism>
<dbReference type="HOGENOM" id="CLU_095787_2_1_1"/>
<feature type="transmembrane region" description="Helical" evidence="6">
    <location>
        <begin position="155"/>
        <end position="176"/>
    </location>
</feature>
<dbReference type="GO" id="GO:0016020">
    <property type="term" value="C:membrane"/>
    <property type="evidence" value="ECO:0007669"/>
    <property type="project" value="UniProtKB-SubCell"/>
</dbReference>
<dbReference type="EMBL" id="GL376608">
    <property type="status" value="NOT_ANNOTATED_CDS"/>
    <property type="molecule type" value="Genomic_DNA"/>
</dbReference>
<dbReference type="Proteomes" id="UP000019132">
    <property type="component" value="Unassembled WGS sequence"/>
</dbReference>
<evidence type="ECO:0000313" key="8">
    <source>
        <dbReference type="Proteomes" id="UP000019132"/>
    </source>
</evidence>
<name>K3X500_GLOUD</name>
<dbReference type="EnsemblProtists" id="PYU1_T012299">
    <property type="protein sequence ID" value="PYU1_T012299"/>
    <property type="gene ID" value="PYU1_G012273"/>
</dbReference>
<dbReference type="SUPFAM" id="SSF81330">
    <property type="entry name" value="Gated mechanosensitive channel"/>
    <property type="match status" value="1"/>
</dbReference>
<dbReference type="PANTHER" id="PTHR30266:SF2">
    <property type="entry name" value="LARGE-CONDUCTANCE MECHANOSENSITIVE CHANNEL"/>
    <property type="match status" value="1"/>
</dbReference>
<dbReference type="InParanoid" id="K3X500"/>
<keyword evidence="3 6" id="KW-1133">Transmembrane helix</keyword>
<evidence type="ECO:0000313" key="7">
    <source>
        <dbReference type="EnsemblProtists" id="PYU1_T012299"/>
    </source>
</evidence>
<evidence type="ECO:0000256" key="3">
    <source>
        <dbReference type="ARBA" id="ARBA00022989"/>
    </source>
</evidence>
<feature type="compositionally biased region" description="Polar residues" evidence="5">
    <location>
        <begin position="1"/>
        <end position="13"/>
    </location>
</feature>
<dbReference type="AlphaFoldDB" id="K3X500"/>
<dbReference type="eggNOG" id="ENOG502S6P8">
    <property type="taxonomic scope" value="Eukaryota"/>
</dbReference>
<dbReference type="GO" id="GO:0008381">
    <property type="term" value="F:mechanosensitive monoatomic ion channel activity"/>
    <property type="evidence" value="ECO:0007669"/>
    <property type="project" value="TreeGrafter"/>
</dbReference>
<evidence type="ECO:0008006" key="9">
    <source>
        <dbReference type="Google" id="ProtNLM"/>
    </source>
</evidence>
<keyword evidence="8" id="KW-1185">Reference proteome</keyword>
<proteinExistence type="predicted"/>
<reference evidence="7" key="3">
    <citation type="submission" date="2015-02" db="UniProtKB">
        <authorList>
            <consortium name="EnsemblProtists"/>
        </authorList>
    </citation>
    <scope>IDENTIFICATION</scope>
    <source>
        <strain evidence="7">DAOM BR144</strain>
    </source>
</reference>
<dbReference type="STRING" id="431595.K3X500"/>
<accession>K3X500</accession>
<dbReference type="InterPro" id="IPR037673">
    <property type="entry name" value="MSC/AndL"/>
</dbReference>
<keyword evidence="4 6" id="KW-0472">Membrane</keyword>
<evidence type="ECO:0000256" key="6">
    <source>
        <dbReference type="SAM" id="Phobius"/>
    </source>
</evidence>
<dbReference type="OMA" id="HCTSEVE"/>
<evidence type="ECO:0000256" key="4">
    <source>
        <dbReference type="ARBA" id="ARBA00023136"/>
    </source>
</evidence>
<reference evidence="8" key="1">
    <citation type="journal article" date="2010" name="Genome Biol.">
        <title>Genome sequence of the necrotrophic plant pathogen Pythium ultimum reveals original pathogenicity mechanisms and effector repertoire.</title>
        <authorList>
            <person name="Levesque C.A."/>
            <person name="Brouwer H."/>
            <person name="Cano L."/>
            <person name="Hamilton J.P."/>
            <person name="Holt C."/>
            <person name="Huitema E."/>
            <person name="Raffaele S."/>
            <person name="Robideau G.P."/>
            <person name="Thines M."/>
            <person name="Win J."/>
            <person name="Zerillo M.M."/>
            <person name="Beakes G.W."/>
            <person name="Boore J.L."/>
            <person name="Busam D."/>
            <person name="Dumas B."/>
            <person name="Ferriera S."/>
            <person name="Fuerstenberg S.I."/>
            <person name="Gachon C.M."/>
            <person name="Gaulin E."/>
            <person name="Govers F."/>
            <person name="Grenville-Briggs L."/>
            <person name="Horner N."/>
            <person name="Hostetler J."/>
            <person name="Jiang R.H."/>
            <person name="Johnson J."/>
            <person name="Krajaejun T."/>
            <person name="Lin H."/>
            <person name="Meijer H.J."/>
            <person name="Moore B."/>
            <person name="Morris P."/>
            <person name="Phuntmart V."/>
            <person name="Puiu D."/>
            <person name="Shetty J."/>
            <person name="Stajich J.E."/>
            <person name="Tripathy S."/>
            <person name="Wawra S."/>
            <person name="van West P."/>
            <person name="Whitty B.R."/>
            <person name="Coutinho P.M."/>
            <person name="Henrissat B."/>
            <person name="Martin F."/>
            <person name="Thomas P.D."/>
            <person name="Tyler B.M."/>
            <person name="De Vries R.P."/>
            <person name="Kamoun S."/>
            <person name="Yandell M."/>
            <person name="Tisserat N."/>
            <person name="Buell C.R."/>
        </authorList>
    </citation>
    <scope>NUCLEOTIDE SEQUENCE</scope>
    <source>
        <strain evidence="8">DAOM:BR144</strain>
    </source>
</reference>
<protein>
    <recommendedName>
        <fullName evidence="9">Large conductance mechanosensitive channel protein</fullName>
    </recommendedName>
</protein>
<dbReference type="VEuPathDB" id="FungiDB:PYU1_G012273"/>
<evidence type="ECO:0000256" key="2">
    <source>
        <dbReference type="ARBA" id="ARBA00022692"/>
    </source>
</evidence>
<comment type="subcellular location">
    <subcellularLocation>
        <location evidence="1">Membrane</location>
        <topology evidence="1">Multi-pass membrane protein</topology>
    </subcellularLocation>
</comment>
<evidence type="ECO:0000256" key="5">
    <source>
        <dbReference type="SAM" id="MobiDB-lite"/>
    </source>
</evidence>
<dbReference type="Gene3D" id="1.10.1200.120">
    <property type="entry name" value="Large-conductance mechanosensitive channel, MscL, domain 1"/>
    <property type="match status" value="1"/>
</dbReference>